<dbReference type="PATRIC" id="fig|1379739.3.peg.692"/>
<accession>A0A0D1A3D1</accession>
<dbReference type="Proteomes" id="UP000032250">
    <property type="component" value="Unassembled WGS sequence"/>
</dbReference>
<dbReference type="Pfam" id="PF07009">
    <property type="entry name" value="NusG_II"/>
    <property type="match status" value="1"/>
</dbReference>
<dbReference type="Gene3D" id="2.60.320.10">
    <property type="entry name" value="N-utilization substance G protein NusG, insert domain"/>
    <property type="match status" value="1"/>
</dbReference>
<gene>
    <name evidence="2" type="ORF">N495_01930</name>
</gene>
<protein>
    <submittedName>
        <fullName evidence="2">Membrane protein</fullName>
    </submittedName>
</protein>
<organism evidence="2 3">
    <name type="scientific">Clostridium botulinum B2 450</name>
    <dbReference type="NCBI Taxonomy" id="1379739"/>
    <lineage>
        <taxon>Bacteria</taxon>
        <taxon>Bacillati</taxon>
        <taxon>Bacillota</taxon>
        <taxon>Clostridia</taxon>
        <taxon>Eubacteriales</taxon>
        <taxon>Clostridiaceae</taxon>
        <taxon>Clostridium</taxon>
    </lineage>
</organism>
<evidence type="ECO:0000313" key="2">
    <source>
        <dbReference type="EMBL" id="KIS25363.1"/>
    </source>
</evidence>
<dbReference type="CDD" id="cd09911">
    <property type="entry name" value="Lin0431_like"/>
    <property type="match status" value="1"/>
</dbReference>
<reference evidence="2 3" key="1">
    <citation type="submission" date="2014-06" db="EMBL/GenBank/DDBJ databases">
        <title>Genome characterization of distinct group I Clostridium botulinum lineages.</title>
        <authorList>
            <person name="Giordani F."/>
            <person name="Anselmo A."/>
            <person name="Fillo S."/>
            <person name="Palozzi A.M."/>
            <person name="Fortunato A."/>
            <person name="Gentile B."/>
            <person name="Ciammaruconi A."/>
            <person name="Anniballi F."/>
            <person name="De Medici D."/>
            <person name="Lista F."/>
        </authorList>
    </citation>
    <scope>NUCLEOTIDE SEQUENCE [LARGE SCALE GENOMIC DNA]</scope>
    <source>
        <strain evidence="2 3">B2 450</strain>
    </source>
</reference>
<dbReference type="AlphaFoldDB" id="A0A0D1A3D1"/>
<evidence type="ECO:0000313" key="3">
    <source>
        <dbReference type="Proteomes" id="UP000032250"/>
    </source>
</evidence>
<name>A0A0D1A3D1_CLOBO</name>
<feature type="transmembrane region" description="Helical" evidence="1">
    <location>
        <begin position="7"/>
        <end position="30"/>
    </location>
</feature>
<keyword evidence="1" id="KW-1133">Transmembrane helix</keyword>
<comment type="caution">
    <text evidence="2">The sequence shown here is derived from an EMBL/GenBank/DDBJ whole genome shotgun (WGS) entry which is preliminary data.</text>
</comment>
<dbReference type="RefSeq" id="WP_003487436.1">
    <property type="nucleotide sequence ID" value="NZ_JXSU01000006.1"/>
</dbReference>
<dbReference type="InterPro" id="IPR038690">
    <property type="entry name" value="NusG_2_sf"/>
</dbReference>
<keyword evidence="1" id="KW-0812">Transmembrane</keyword>
<dbReference type="EMBL" id="JXSU01000006">
    <property type="protein sequence ID" value="KIS25363.1"/>
    <property type="molecule type" value="Genomic_DNA"/>
</dbReference>
<proteinExistence type="predicted"/>
<keyword evidence="1" id="KW-0472">Membrane</keyword>
<dbReference type="OrthoDB" id="47603at2"/>
<sequence length="130" mass="14668">MKKGDKIVIYIVSILLALSVISIIFFKFFVKSENAVAVIKQNGKIIEKVDLSKVKEKKELKINYNDKDHKGYNIIEIDKGSIRFIDADCPDKVCIKSGVLKKPGETAACLPHKLIITIEKNDKEVDEVSY</sequence>
<dbReference type="HOGENOM" id="CLU_130936_1_2_9"/>
<evidence type="ECO:0000256" key="1">
    <source>
        <dbReference type="SAM" id="Phobius"/>
    </source>
</evidence>